<organism evidence="8 9">
    <name type="scientific">Alkaliphilus hydrothermalis</name>
    <dbReference type="NCBI Taxonomy" id="1482730"/>
    <lineage>
        <taxon>Bacteria</taxon>
        <taxon>Bacillati</taxon>
        <taxon>Bacillota</taxon>
        <taxon>Clostridia</taxon>
        <taxon>Peptostreptococcales</taxon>
        <taxon>Natronincolaceae</taxon>
        <taxon>Alkaliphilus</taxon>
    </lineage>
</organism>
<evidence type="ECO:0000313" key="9">
    <source>
        <dbReference type="Proteomes" id="UP001314796"/>
    </source>
</evidence>
<keyword evidence="3 5" id="KW-0698">rRNA processing</keyword>
<dbReference type="Pfam" id="PF24986">
    <property type="entry name" value="PRC_RimM"/>
    <property type="match status" value="1"/>
</dbReference>
<keyword evidence="9" id="KW-1185">Reference proteome</keyword>
<dbReference type="Gene3D" id="2.40.30.60">
    <property type="entry name" value="RimM"/>
    <property type="match status" value="1"/>
</dbReference>
<dbReference type="InterPro" id="IPR036976">
    <property type="entry name" value="RimM_N_sf"/>
</dbReference>
<evidence type="ECO:0000259" key="6">
    <source>
        <dbReference type="Pfam" id="PF01782"/>
    </source>
</evidence>
<evidence type="ECO:0000256" key="4">
    <source>
        <dbReference type="ARBA" id="ARBA00023186"/>
    </source>
</evidence>
<dbReference type="InterPro" id="IPR011033">
    <property type="entry name" value="PRC_barrel-like_sf"/>
</dbReference>
<dbReference type="InterPro" id="IPR011961">
    <property type="entry name" value="RimM"/>
</dbReference>
<evidence type="ECO:0000256" key="3">
    <source>
        <dbReference type="ARBA" id="ARBA00022552"/>
    </source>
</evidence>
<dbReference type="InterPro" id="IPR056792">
    <property type="entry name" value="PRC_RimM"/>
</dbReference>
<proteinExistence type="inferred from homology"/>
<dbReference type="Proteomes" id="UP001314796">
    <property type="component" value="Unassembled WGS sequence"/>
</dbReference>
<dbReference type="PANTHER" id="PTHR33692">
    <property type="entry name" value="RIBOSOME MATURATION FACTOR RIMM"/>
    <property type="match status" value="1"/>
</dbReference>
<evidence type="ECO:0000256" key="1">
    <source>
        <dbReference type="ARBA" id="ARBA00022490"/>
    </source>
</evidence>
<name>A0ABS2NL16_9FIRM</name>
<comment type="similarity">
    <text evidence="5">Belongs to the RimM family.</text>
</comment>
<comment type="function">
    <text evidence="5">An accessory protein needed during the final step in the assembly of 30S ribosomal subunit, possibly for assembly of the head region. Essential for efficient processing of 16S rRNA. May be needed both before and after RbfA during the maturation of 16S rRNA. It has affinity for free ribosomal 30S subunits but not for 70S ribosomes.</text>
</comment>
<dbReference type="EMBL" id="JAFBEE010000001">
    <property type="protein sequence ID" value="MBM7613635.1"/>
    <property type="molecule type" value="Genomic_DNA"/>
</dbReference>
<accession>A0ABS2NL16</accession>
<evidence type="ECO:0000256" key="2">
    <source>
        <dbReference type="ARBA" id="ARBA00022517"/>
    </source>
</evidence>
<dbReference type="RefSeq" id="WP_204399921.1">
    <property type="nucleotide sequence ID" value="NZ_JAFBEE010000001.1"/>
</dbReference>
<evidence type="ECO:0000259" key="7">
    <source>
        <dbReference type="Pfam" id="PF24986"/>
    </source>
</evidence>
<dbReference type="SUPFAM" id="SSF50346">
    <property type="entry name" value="PRC-barrel domain"/>
    <property type="match status" value="1"/>
</dbReference>
<evidence type="ECO:0000256" key="5">
    <source>
        <dbReference type="HAMAP-Rule" id="MF_00014"/>
    </source>
</evidence>
<sequence length="166" mass="19032">MKKLKVGRIINTHGIKGGLKVTPLTDELERFAELEWVYIEGVEGKFYINKVQYQKNNAIITFKDLDDINLVEKFKTKFLYIDESQKRELPEDTFYISDIIGLKAYTVDHVYLGKVKDILQAGSNEVYIIANEDGKEYLIPSVKEFIPVIDIEGGKIIVDPIEGMIE</sequence>
<dbReference type="Pfam" id="PF01782">
    <property type="entry name" value="RimM"/>
    <property type="match status" value="1"/>
</dbReference>
<evidence type="ECO:0000313" key="8">
    <source>
        <dbReference type="EMBL" id="MBM7613635.1"/>
    </source>
</evidence>
<comment type="subcellular location">
    <subcellularLocation>
        <location evidence="5">Cytoplasm</location>
    </subcellularLocation>
</comment>
<dbReference type="HAMAP" id="MF_00014">
    <property type="entry name" value="Ribosome_mat_RimM"/>
    <property type="match status" value="1"/>
</dbReference>
<dbReference type="PANTHER" id="PTHR33692:SF1">
    <property type="entry name" value="RIBOSOME MATURATION FACTOR RIMM"/>
    <property type="match status" value="1"/>
</dbReference>
<keyword evidence="1 5" id="KW-0963">Cytoplasm</keyword>
<dbReference type="SUPFAM" id="SSF50447">
    <property type="entry name" value="Translation proteins"/>
    <property type="match status" value="1"/>
</dbReference>
<dbReference type="Gene3D" id="2.30.30.240">
    <property type="entry name" value="PRC-barrel domain"/>
    <property type="match status" value="1"/>
</dbReference>
<dbReference type="InterPro" id="IPR009000">
    <property type="entry name" value="Transl_B-barrel_sf"/>
</dbReference>
<comment type="subunit">
    <text evidence="5">Binds ribosomal protein uS19.</text>
</comment>
<feature type="domain" description="Ribosome maturation factor RimM PRC barrel" evidence="7">
    <location>
        <begin position="97"/>
        <end position="164"/>
    </location>
</feature>
<reference evidence="8 9" key="1">
    <citation type="submission" date="2021-01" db="EMBL/GenBank/DDBJ databases">
        <title>Genomic Encyclopedia of Type Strains, Phase IV (KMG-IV): sequencing the most valuable type-strain genomes for metagenomic binning, comparative biology and taxonomic classification.</title>
        <authorList>
            <person name="Goeker M."/>
        </authorList>
    </citation>
    <scope>NUCLEOTIDE SEQUENCE [LARGE SCALE GENOMIC DNA]</scope>
    <source>
        <strain evidence="8 9">DSM 25890</strain>
    </source>
</reference>
<comment type="domain">
    <text evidence="5">The PRC barrel domain binds ribosomal protein uS19.</text>
</comment>
<keyword evidence="4 5" id="KW-0143">Chaperone</keyword>
<comment type="caution">
    <text evidence="8">The sequence shown here is derived from an EMBL/GenBank/DDBJ whole genome shotgun (WGS) entry which is preliminary data.</text>
</comment>
<feature type="domain" description="RimM N-terminal" evidence="6">
    <location>
        <begin position="6"/>
        <end position="85"/>
    </location>
</feature>
<keyword evidence="2 5" id="KW-0690">Ribosome biogenesis</keyword>
<protein>
    <recommendedName>
        <fullName evidence="5">Ribosome maturation factor RimM</fullName>
    </recommendedName>
</protein>
<gene>
    <name evidence="5" type="primary">rimM</name>
    <name evidence="8" type="ORF">JOC73_000143</name>
</gene>
<dbReference type="InterPro" id="IPR002676">
    <property type="entry name" value="RimM_N"/>
</dbReference>
<dbReference type="NCBIfam" id="TIGR02273">
    <property type="entry name" value="16S_RimM"/>
    <property type="match status" value="1"/>
</dbReference>